<dbReference type="EMBL" id="JANBOJ010000397">
    <property type="protein sequence ID" value="KAJ1719455.1"/>
    <property type="molecule type" value="Genomic_DNA"/>
</dbReference>
<sequence>MSKTFTLKELRQYDGRQTTGDATILLGFNGKVYDVTAGAGFYGPGKSYSVFAGRDSTLALARGSLEQSLLPEDDGEPVDSSALTDAEREAVATWEQRLAAKYAQRGVLGRQ</sequence>
<dbReference type="SUPFAM" id="SSF55856">
    <property type="entry name" value="Cytochrome b5-like heme/steroid binding domain"/>
    <property type="match status" value="1"/>
</dbReference>
<feature type="domain" description="Cytochrome b5 heme-binding" evidence="2">
    <location>
        <begin position="5"/>
        <end position="109"/>
    </location>
</feature>
<dbReference type="GO" id="GO:0012505">
    <property type="term" value="C:endomembrane system"/>
    <property type="evidence" value="ECO:0007669"/>
    <property type="project" value="TreeGrafter"/>
</dbReference>
<dbReference type="AlphaFoldDB" id="A0A9W8CMS8"/>
<gene>
    <name evidence="3" type="primary">PGRMC2</name>
    <name evidence="3" type="ORF">LPJ53_005791</name>
</gene>
<organism evidence="3 4">
    <name type="scientific">Coemansia erecta</name>
    <dbReference type="NCBI Taxonomy" id="147472"/>
    <lineage>
        <taxon>Eukaryota</taxon>
        <taxon>Fungi</taxon>
        <taxon>Fungi incertae sedis</taxon>
        <taxon>Zoopagomycota</taxon>
        <taxon>Kickxellomycotina</taxon>
        <taxon>Kickxellomycetes</taxon>
        <taxon>Kickxellales</taxon>
        <taxon>Kickxellaceae</taxon>
        <taxon>Coemansia</taxon>
    </lineage>
</organism>
<dbReference type="InterPro" id="IPR036400">
    <property type="entry name" value="Cyt_B5-like_heme/steroid_sf"/>
</dbReference>
<accession>A0A9W8CMS8</accession>
<dbReference type="GO" id="GO:0016020">
    <property type="term" value="C:membrane"/>
    <property type="evidence" value="ECO:0007669"/>
    <property type="project" value="TreeGrafter"/>
</dbReference>
<dbReference type="InterPro" id="IPR050577">
    <property type="entry name" value="MAPR/NEUFC/NENF-like"/>
</dbReference>
<dbReference type="Gene3D" id="3.10.120.10">
    <property type="entry name" value="Cytochrome b5-like heme/steroid binding domain"/>
    <property type="match status" value="1"/>
</dbReference>
<evidence type="ECO:0000259" key="2">
    <source>
        <dbReference type="SMART" id="SM01117"/>
    </source>
</evidence>
<dbReference type="Proteomes" id="UP001149813">
    <property type="component" value="Unassembled WGS sequence"/>
</dbReference>
<name>A0A9W8CMS8_9FUNG</name>
<evidence type="ECO:0000313" key="3">
    <source>
        <dbReference type="EMBL" id="KAJ1719455.1"/>
    </source>
</evidence>
<dbReference type="InterPro" id="IPR001199">
    <property type="entry name" value="Cyt_B5-like_heme/steroid-bd"/>
</dbReference>
<dbReference type="PANTHER" id="PTHR10281">
    <property type="entry name" value="MEMBRANE-ASSOCIATED PROGESTERONE RECEPTOR COMPONENT-RELATED"/>
    <property type="match status" value="1"/>
</dbReference>
<evidence type="ECO:0000313" key="4">
    <source>
        <dbReference type="Proteomes" id="UP001149813"/>
    </source>
</evidence>
<dbReference type="PANTHER" id="PTHR10281:SF76">
    <property type="entry name" value="CALCUTTA CUP-RELATED"/>
    <property type="match status" value="1"/>
</dbReference>
<comment type="similarity">
    <text evidence="1">Belongs to the cytochrome b5 family. MAPR subfamily.</text>
</comment>
<keyword evidence="4" id="KW-1185">Reference proteome</keyword>
<evidence type="ECO:0000256" key="1">
    <source>
        <dbReference type="ARBA" id="ARBA00038357"/>
    </source>
</evidence>
<dbReference type="OrthoDB" id="547796at2759"/>
<proteinExistence type="inferred from homology"/>
<dbReference type="Pfam" id="PF00173">
    <property type="entry name" value="Cyt-b5"/>
    <property type="match status" value="1"/>
</dbReference>
<dbReference type="SMART" id="SM01117">
    <property type="entry name" value="Cyt-b5"/>
    <property type="match status" value="1"/>
</dbReference>
<comment type="caution">
    <text evidence="3">The sequence shown here is derived from an EMBL/GenBank/DDBJ whole genome shotgun (WGS) entry which is preliminary data.</text>
</comment>
<protein>
    <submittedName>
        <fullName evidence="3">Steroid binding</fullName>
    </submittedName>
</protein>
<reference evidence="3" key="1">
    <citation type="submission" date="2022-07" db="EMBL/GenBank/DDBJ databases">
        <title>Phylogenomic reconstructions and comparative analyses of Kickxellomycotina fungi.</title>
        <authorList>
            <person name="Reynolds N.K."/>
            <person name="Stajich J.E."/>
            <person name="Barry K."/>
            <person name="Grigoriev I.V."/>
            <person name="Crous P."/>
            <person name="Smith M.E."/>
        </authorList>
    </citation>
    <scope>NUCLEOTIDE SEQUENCE</scope>
    <source>
        <strain evidence="3">NBRC 32514</strain>
    </source>
</reference>